<reference evidence="2" key="1">
    <citation type="submission" date="2006-05" db="EMBL/GenBank/DDBJ databases">
        <title>Annotation of the draft genome assembly of Desulfuromonas acetoxidans DSM 684.</title>
        <authorList>
            <consortium name="US DOE Joint Genome Institute (JGI-ORNL)"/>
            <person name="Larimer F."/>
            <person name="Land M."/>
            <person name="Hauser L."/>
        </authorList>
    </citation>
    <scope>NUCLEOTIDE SEQUENCE [LARGE SCALE GENOMIC DNA]</scope>
    <source>
        <strain evidence="2">DSM 684</strain>
    </source>
</reference>
<dbReference type="Gene3D" id="3.30.700.20">
    <property type="entry name" value="Hypothetical protein ph0010, domain 1"/>
    <property type="match status" value="1"/>
</dbReference>
<dbReference type="InterPro" id="IPR002733">
    <property type="entry name" value="AMMECR1_domain"/>
</dbReference>
<dbReference type="OrthoDB" id="9782820at2"/>
<keyword evidence="3" id="KW-1185">Reference proteome</keyword>
<dbReference type="Gene3D" id="3.30.1490.150">
    <property type="entry name" value="Hypothetical protein ph0010, domain 2"/>
    <property type="match status" value="1"/>
</dbReference>
<dbReference type="InterPro" id="IPR023473">
    <property type="entry name" value="AMMECR1"/>
</dbReference>
<dbReference type="InterPro" id="IPR027485">
    <property type="entry name" value="AMMECR1_N"/>
</dbReference>
<dbReference type="NCBIfam" id="TIGR04335">
    <property type="entry name" value="AmmeMemoSam_A"/>
    <property type="match status" value="1"/>
</dbReference>
<dbReference type="InterPro" id="IPR027623">
    <property type="entry name" value="AmmeMemoSam_A"/>
</dbReference>
<sequence>MEELLSTKEQAILLDIARTAIVSHVRHSEVCVVPREERRLNIKRGCFVTIKQDGNLRGCIGNFQSEIPLFKEVSQMAVASSSNDPRFYPMKEEDLDNFSLQISVLSPLVKIATPDDIEVGKHGIYMEKSHYRGVLLPQVATENRWDRTTFLSQTCLKAGLPPEAWQDGDTDIYIFSAQIFGEEH</sequence>
<dbReference type="SUPFAM" id="SSF143447">
    <property type="entry name" value="AMMECR1-like"/>
    <property type="match status" value="1"/>
</dbReference>
<evidence type="ECO:0000313" key="3">
    <source>
        <dbReference type="Proteomes" id="UP000005695"/>
    </source>
</evidence>
<dbReference type="PANTHER" id="PTHR13016:SF0">
    <property type="entry name" value="AMME SYNDROME CANDIDATE GENE 1 PROTEIN"/>
    <property type="match status" value="1"/>
</dbReference>
<dbReference type="NCBIfam" id="TIGR00296">
    <property type="entry name" value="TIGR00296 family protein"/>
    <property type="match status" value="1"/>
</dbReference>
<feature type="domain" description="AMMECR1" evidence="1">
    <location>
        <begin position="8"/>
        <end position="184"/>
    </location>
</feature>
<gene>
    <name evidence="2" type="ORF">Dace_0507</name>
</gene>
<accession>Q1JY59</accession>
<dbReference type="RefSeq" id="WP_006001370.1">
    <property type="nucleotide sequence ID" value="NZ_AAEW02000013.1"/>
</dbReference>
<name>Q1JY59_DESA6</name>
<comment type="caution">
    <text evidence="2">The sequence shown here is derived from an EMBL/GenBank/DDBJ whole genome shotgun (WGS) entry which is preliminary data.</text>
</comment>
<proteinExistence type="predicted"/>
<dbReference type="Proteomes" id="UP000005695">
    <property type="component" value="Unassembled WGS sequence"/>
</dbReference>
<evidence type="ECO:0000259" key="1">
    <source>
        <dbReference type="PROSITE" id="PS51112"/>
    </source>
</evidence>
<reference evidence="2" key="2">
    <citation type="submission" date="2006-05" db="EMBL/GenBank/DDBJ databases">
        <title>Sequencing of the draft genome and assembly of Desulfuromonas acetoxidans DSM 684.</title>
        <authorList>
            <consortium name="US DOE Joint Genome Institute (JGI-PGF)"/>
            <person name="Copeland A."/>
            <person name="Lucas S."/>
            <person name="Lapidus A."/>
            <person name="Barry K."/>
            <person name="Detter J.C."/>
            <person name="Glavina del Rio T."/>
            <person name="Hammon N."/>
            <person name="Israni S."/>
            <person name="Dalin E."/>
            <person name="Tice H."/>
            <person name="Bruce D."/>
            <person name="Pitluck S."/>
            <person name="Richardson P."/>
        </authorList>
    </citation>
    <scope>NUCLEOTIDE SEQUENCE [LARGE SCALE GENOMIC DNA]</scope>
    <source>
        <strain evidence="2">DSM 684</strain>
    </source>
</reference>
<dbReference type="PROSITE" id="PS51112">
    <property type="entry name" value="AMMECR1"/>
    <property type="match status" value="1"/>
</dbReference>
<dbReference type="Pfam" id="PF01871">
    <property type="entry name" value="AMMECR1"/>
    <property type="match status" value="1"/>
</dbReference>
<dbReference type="InterPro" id="IPR036071">
    <property type="entry name" value="AMMECR1_dom_sf"/>
</dbReference>
<dbReference type="PANTHER" id="PTHR13016">
    <property type="entry name" value="AMMECR1 HOMOLOG"/>
    <property type="match status" value="1"/>
</dbReference>
<protein>
    <submittedName>
        <fullName evidence="2">AMMECR1 domain protein</fullName>
    </submittedName>
</protein>
<dbReference type="EMBL" id="AAEW02000013">
    <property type="protein sequence ID" value="EAT15137.1"/>
    <property type="molecule type" value="Genomic_DNA"/>
</dbReference>
<evidence type="ECO:0000313" key="2">
    <source>
        <dbReference type="EMBL" id="EAT15137.1"/>
    </source>
</evidence>
<dbReference type="AlphaFoldDB" id="Q1JY59"/>
<organism evidence="2 3">
    <name type="scientific">Desulfuromonas acetoxidans (strain DSM 684 / 11070)</name>
    <dbReference type="NCBI Taxonomy" id="281689"/>
    <lineage>
        <taxon>Bacteria</taxon>
        <taxon>Pseudomonadati</taxon>
        <taxon>Thermodesulfobacteriota</taxon>
        <taxon>Desulfuromonadia</taxon>
        <taxon>Desulfuromonadales</taxon>
        <taxon>Desulfuromonadaceae</taxon>
        <taxon>Desulfuromonas</taxon>
    </lineage>
</organism>